<evidence type="ECO:0000259" key="5">
    <source>
        <dbReference type="Pfam" id="PF14075"/>
    </source>
</evidence>
<proteinExistence type="predicted"/>
<keyword evidence="1" id="KW-0597">Phosphoprotein</keyword>
<feature type="coiled-coil region" evidence="2">
    <location>
        <begin position="489"/>
        <end position="546"/>
    </location>
</feature>
<feature type="domain" description="Hpc2-related" evidence="4">
    <location>
        <begin position="185"/>
        <end position="231"/>
    </location>
</feature>
<keyword evidence="2" id="KW-0175">Coiled coil</keyword>
<dbReference type="EMBL" id="SSOP01000031">
    <property type="protein sequence ID" value="KAB5593744.1"/>
    <property type="molecule type" value="Genomic_DNA"/>
</dbReference>
<evidence type="ECO:0000256" key="3">
    <source>
        <dbReference type="SAM" id="MobiDB-lite"/>
    </source>
</evidence>
<feature type="region of interest" description="Disordered" evidence="3">
    <location>
        <begin position="294"/>
        <end position="404"/>
    </location>
</feature>
<feature type="compositionally biased region" description="Polar residues" evidence="3">
    <location>
        <begin position="344"/>
        <end position="366"/>
    </location>
</feature>
<feature type="compositionally biased region" description="Basic and acidic residues" evidence="3">
    <location>
        <begin position="636"/>
        <end position="647"/>
    </location>
</feature>
<dbReference type="InterPro" id="IPR014840">
    <property type="entry name" value="HRD"/>
</dbReference>
<dbReference type="InterPro" id="IPR026947">
    <property type="entry name" value="UBN_middle_dom"/>
</dbReference>
<dbReference type="Pfam" id="PF08729">
    <property type="entry name" value="HUN"/>
    <property type="match status" value="1"/>
</dbReference>
<gene>
    <name evidence="6" type="ORF">CTheo_2824</name>
</gene>
<organism evidence="6 7">
    <name type="scientific">Ceratobasidium theobromae</name>
    <dbReference type="NCBI Taxonomy" id="1582974"/>
    <lineage>
        <taxon>Eukaryota</taxon>
        <taxon>Fungi</taxon>
        <taxon>Dikarya</taxon>
        <taxon>Basidiomycota</taxon>
        <taxon>Agaricomycotina</taxon>
        <taxon>Agaricomycetes</taxon>
        <taxon>Cantharellales</taxon>
        <taxon>Ceratobasidiaceae</taxon>
        <taxon>Ceratobasidium</taxon>
    </lineage>
</organism>
<sequence>MVDLTRSPDLFATPQKDVPRAIVIGSSPSTSRASSPPAAHSTPTRRDHLTLDHLLGHRAHDDDPDTDHVTVDPPTSASVTPQTTPITAPASATDPPKSRKKRRSRSRSPPAPPPPMRTVRLEWALPRPGTAEHNDAYAVSIRDMARDTGQRPVSPVALPVPIDSDDEGTKGDTSAVEGGKEVKRRRRKRREELSEYDLSDAFIDDSDLQRDARTHFAQTKQQGFYVSSGEVALVKDKVAAKPRKRISNAPSKPLSKVAATKAAQRVQSNISVSNLAAALPQPMLTSGAPVYPRTPSPPIPLPPISTPANDPSFKPDLVQLSSFISDTPGPDDSRTSPIALDTEPWNQSIGNTTRGSDVFNTSSAGTKRQRTETNGTGTAGGSGAVTPSGAGPNGEAKAKKRKAVVDTEPFSSELEAQLRILHEEIKSYSWENKAKFPPALKPRLVEVATEALERGEYNENFFNYLPKIFPYNRFTMLKLTRRLMYPTHSERLRKRCDDLLAELKELVDQGLQAQESLHAAALEAWENKKATALAKWEEEMQQAQSNHVPQEQLPSRPEIPMPQKRYRWNDPIKENVWQQVCLCNEIAALANETHGFDQSLAPKMSEQSLRKNLYQKIVGVFPEGWLTSNLISREVSEMKRKEKKVADAGEGEDEEEHS</sequence>
<evidence type="ECO:0000256" key="2">
    <source>
        <dbReference type="SAM" id="Coils"/>
    </source>
</evidence>
<feature type="region of interest" description="Disordered" evidence="3">
    <location>
        <begin position="636"/>
        <end position="658"/>
    </location>
</feature>
<reference evidence="6 7" key="1">
    <citation type="journal article" date="2019" name="Fungal Biol. Biotechnol.">
        <title>Draft genome sequence of fastidious pathogen Ceratobasidium theobromae, which causes vascular-streak dieback in Theobroma cacao.</title>
        <authorList>
            <person name="Ali S.S."/>
            <person name="Asman A."/>
            <person name="Shao J."/>
            <person name="Firmansyah A.P."/>
            <person name="Susilo A.W."/>
            <person name="Rosmana A."/>
            <person name="McMahon P."/>
            <person name="Junaid M."/>
            <person name="Guest D."/>
            <person name="Kheng T.Y."/>
            <person name="Meinhardt L.W."/>
            <person name="Bailey B.A."/>
        </authorList>
    </citation>
    <scope>NUCLEOTIDE SEQUENCE [LARGE SCALE GENOMIC DNA]</scope>
    <source>
        <strain evidence="6 7">CT2</strain>
    </source>
</reference>
<name>A0A5N5QPW6_9AGAM</name>
<feature type="compositionally biased region" description="Acidic residues" evidence="3">
    <location>
        <begin position="649"/>
        <end position="658"/>
    </location>
</feature>
<evidence type="ECO:0000313" key="6">
    <source>
        <dbReference type="EMBL" id="KAB5593744.1"/>
    </source>
</evidence>
<dbReference type="Pfam" id="PF14075">
    <property type="entry name" value="UBN_AB"/>
    <property type="match status" value="1"/>
</dbReference>
<feature type="domain" description="Ubinuclein middle" evidence="5">
    <location>
        <begin position="407"/>
        <end position="633"/>
    </location>
</feature>
<accession>A0A5N5QPW6</accession>
<feature type="compositionally biased region" description="Basic and acidic residues" evidence="3">
    <location>
        <begin position="44"/>
        <end position="70"/>
    </location>
</feature>
<evidence type="ECO:0000256" key="1">
    <source>
        <dbReference type="ARBA" id="ARBA00022553"/>
    </source>
</evidence>
<comment type="caution">
    <text evidence="6">The sequence shown here is derived from an EMBL/GenBank/DDBJ whole genome shotgun (WGS) entry which is preliminary data.</text>
</comment>
<dbReference type="AlphaFoldDB" id="A0A5N5QPW6"/>
<dbReference type="Proteomes" id="UP000383932">
    <property type="component" value="Unassembled WGS sequence"/>
</dbReference>
<keyword evidence="7" id="KW-1185">Reference proteome</keyword>
<evidence type="ECO:0000313" key="7">
    <source>
        <dbReference type="Proteomes" id="UP000383932"/>
    </source>
</evidence>
<feature type="region of interest" description="Disordered" evidence="3">
    <location>
        <begin position="147"/>
        <end position="189"/>
    </location>
</feature>
<dbReference type="OrthoDB" id="5576775at2759"/>
<feature type="compositionally biased region" description="Low complexity" evidence="3">
    <location>
        <begin position="26"/>
        <end position="42"/>
    </location>
</feature>
<feature type="compositionally biased region" description="Pro residues" evidence="3">
    <location>
        <begin position="294"/>
        <end position="305"/>
    </location>
</feature>
<evidence type="ECO:0000259" key="4">
    <source>
        <dbReference type="Pfam" id="PF08729"/>
    </source>
</evidence>
<feature type="compositionally biased region" description="Polar residues" evidence="3">
    <location>
        <begin position="76"/>
        <end position="86"/>
    </location>
</feature>
<protein>
    <submittedName>
        <fullName evidence="6">Ubinuclein central domain containing protein</fullName>
    </submittedName>
</protein>
<feature type="region of interest" description="Disordered" evidence="3">
    <location>
        <begin position="1"/>
        <end position="118"/>
    </location>
</feature>